<keyword evidence="3" id="KW-1185">Reference proteome</keyword>
<name>A0ABV3ADG4_9ACTN</name>
<evidence type="ECO:0000313" key="2">
    <source>
        <dbReference type="EMBL" id="MEU5709994.1"/>
    </source>
</evidence>
<comment type="caution">
    <text evidence="2">The sequence shown here is derived from an EMBL/GenBank/DDBJ whole genome shotgun (WGS) entry which is preliminary data.</text>
</comment>
<accession>A0ABV3ADG4</accession>
<gene>
    <name evidence="2" type="ORF">AB0H04_24480</name>
</gene>
<dbReference type="RefSeq" id="WP_199819998.1">
    <property type="nucleotide sequence ID" value="NZ_JBFAEG010000017.1"/>
</dbReference>
<dbReference type="Proteomes" id="UP001551011">
    <property type="component" value="Unassembled WGS sequence"/>
</dbReference>
<dbReference type="EMBL" id="JBFAEG010000017">
    <property type="protein sequence ID" value="MEU5709994.1"/>
    <property type="molecule type" value="Genomic_DNA"/>
</dbReference>
<proteinExistence type="predicted"/>
<reference evidence="2 3" key="1">
    <citation type="submission" date="2024-06" db="EMBL/GenBank/DDBJ databases">
        <title>The Natural Products Discovery Center: Release of the First 8490 Sequenced Strains for Exploring Actinobacteria Biosynthetic Diversity.</title>
        <authorList>
            <person name="Kalkreuter E."/>
            <person name="Kautsar S.A."/>
            <person name="Yang D."/>
            <person name="Bader C.D."/>
            <person name="Teijaro C.N."/>
            <person name="Fluegel L."/>
            <person name="Davis C.M."/>
            <person name="Simpson J.R."/>
            <person name="Lauterbach L."/>
            <person name="Steele A.D."/>
            <person name="Gui C."/>
            <person name="Meng S."/>
            <person name="Li G."/>
            <person name="Viehrig K."/>
            <person name="Ye F."/>
            <person name="Su P."/>
            <person name="Kiefer A.F."/>
            <person name="Nichols A."/>
            <person name="Cepeda A.J."/>
            <person name="Yan W."/>
            <person name="Fan B."/>
            <person name="Jiang Y."/>
            <person name="Adhikari A."/>
            <person name="Zheng C.-J."/>
            <person name="Schuster L."/>
            <person name="Cowan T.M."/>
            <person name="Smanski M.J."/>
            <person name="Chevrette M.G."/>
            <person name="De Carvalho L.P.S."/>
            <person name="Shen B."/>
        </authorList>
    </citation>
    <scope>NUCLEOTIDE SEQUENCE [LARGE SCALE GENOMIC DNA]</scope>
    <source>
        <strain evidence="2 3">NPDC020594</strain>
    </source>
</reference>
<protein>
    <submittedName>
        <fullName evidence="2">Uncharacterized protein</fullName>
    </submittedName>
</protein>
<organism evidence="2 3">
    <name type="scientific">Streptomyces flaveolus</name>
    <dbReference type="NCBI Taxonomy" id="67297"/>
    <lineage>
        <taxon>Bacteria</taxon>
        <taxon>Bacillati</taxon>
        <taxon>Actinomycetota</taxon>
        <taxon>Actinomycetes</taxon>
        <taxon>Kitasatosporales</taxon>
        <taxon>Streptomycetaceae</taxon>
        <taxon>Streptomyces</taxon>
    </lineage>
</organism>
<evidence type="ECO:0000256" key="1">
    <source>
        <dbReference type="SAM" id="MobiDB-lite"/>
    </source>
</evidence>
<evidence type="ECO:0000313" key="3">
    <source>
        <dbReference type="Proteomes" id="UP001551011"/>
    </source>
</evidence>
<sequence>MHRSSSWADGSGRQGVFSHVLPAREAQGQRERADGQAAVAQLEAGLDDGADSLV</sequence>
<feature type="region of interest" description="Disordered" evidence="1">
    <location>
        <begin position="1"/>
        <end position="37"/>
    </location>
</feature>